<evidence type="ECO:0000256" key="7">
    <source>
        <dbReference type="ARBA" id="ARBA00023136"/>
    </source>
</evidence>
<keyword evidence="4" id="KW-1003">Cell membrane</keyword>
<evidence type="ECO:0000313" key="10">
    <source>
        <dbReference type="Proteomes" id="UP000076586"/>
    </source>
</evidence>
<reference evidence="10" key="2">
    <citation type="journal article" date="2017" name="Genome Announc.">
        <title>Draft genome sequence of Paludibacter jiangxiensis NM7(T), a propionate-producing fermentative bacterium.</title>
        <authorList>
            <person name="Qiu Y.-L."/>
            <person name="Tourlousse D.M."/>
            <person name="Matsuura N."/>
            <person name="Ohashi A."/>
            <person name="Sekiguchi Y."/>
        </authorList>
    </citation>
    <scope>NUCLEOTIDE SEQUENCE [LARGE SCALE GENOMIC DNA]</scope>
    <source>
        <strain evidence="10">NM7</strain>
    </source>
</reference>
<comment type="caution">
    <text evidence="9">The sequence shown here is derived from an EMBL/GenBank/DDBJ whole genome shotgun (WGS) entry which is preliminary data.</text>
</comment>
<dbReference type="Pfam" id="PF01594">
    <property type="entry name" value="AI-2E_transport"/>
    <property type="match status" value="1"/>
</dbReference>
<feature type="transmembrane region" description="Helical" evidence="8">
    <location>
        <begin position="291"/>
        <end position="312"/>
    </location>
</feature>
<feature type="transmembrane region" description="Helical" evidence="8">
    <location>
        <begin position="227"/>
        <end position="255"/>
    </location>
</feature>
<sequence length="375" mass="42589">MSAHVSRPFTFDRVVRLIIGLIILVSLYFLVNYLSSVLLPFLLGWLIAYMMNPMVNFFQFKLKLHYRSLSIFVSFVTLIGIAFGCILLLVDPVSSEVSRASQLISQYLINPKTHQFQLSFLPSEWQQYIVDHFSYKELQNLMNSSSFQEVISKVQPHFMSFLSGTLQFILGLFIGFVILLYVIFILLDYEKITNGWRSAIPTKYRPFFEGLVDDLMMGMNRYFRGQAFVAGMVGIMCAVGFSIVGLPLAIVMGLFIGLLNMVPYLQWFGYIPVTFLMWIRAAETGQSFPMLFLELAIVVAIVQIVQDLFLIPKIMGKMTGLKPALILLSLSVWGALLGIVGMIIALPLTTLIISYYKRYVLNVDEPENEETPPVL</sequence>
<dbReference type="Proteomes" id="UP000076586">
    <property type="component" value="Unassembled WGS sequence"/>
</dbReference>
<feature type="transmembrane region" description="Helical" evidence="8">
    <location>
        <begin position="69"/>
        <end position="90"/>
    </location>
</feature>
<reference evidence="10" key="1">
    <citation type="submission" date="2016-04" db="EMBL/GenBank/DDBJ databases">
        <title>Draft genome sequence of Paludibacter jiangxiensis strain NM7.</title>
        <authorList>
            <person name="Qiu Y."/>
            <person name="Matsuura N."/>
            <person name="Ohashi A."/>
            <person name="Tourlousse M.D."/>
            <person name="Sekiguchi Y."/>
        </authorList>
    </citation>
    <scope>NUCLEOTIDE SEQUENCE [LARGE SCALE GENOMIC DNA]</scope>
    <source>
        <strain evidence="10">NM7</strain>
    </source>
</reference>
<dbReference type="RefSeq" id="WP_068703261.1">
    <property type="nucleotide sequence ID" value="NZ_BDCR01000003.1"/>
</dbReference>
<evidence type="ECO:0000256" key="2">
    <source>
        <dbReference type="ARBA" id="ARBA00009773"/>
    </source>
</evidence>
<name>A0A161LEJ0_9BACT</name>
<gene>
    <name evidence="9" type="ORF">PJIAN_310</name>
</gene>
<keyword evidence="6 8" id="KW-1133">Transmembrane helix</keyword>
<dbReference type="GO" id="GO:0005886">
    <property type="term" value="C:plasma membrane"/>
    <property type="evidence" value="ECO:0007669"/>
    <property type="project" value="UniProtKB-SubCell"/>
</dbReference>
<dbReference type="PANTHER" id="PTHR21716">
    <property type="entry name" value="TRANSMEMBRANE PROTEIN"/>
    <property type="match status" value="1"/>
</dbReference>
<evidence type="ECO:0000313" key="9">
    <source>
        <dbReference type="EMBL" id="GAT62707.1"/>
    </source>
</evidence>
<dbReference type="OrthoDB" id="1010875at2"/>
<comment type="subcellular location">
    <subcellularLocation>
        <location evidence="1">Cell membrane</location>
        <topology evidence="1">Multi-pass membrane protein</topology>
    </subcellularLocation>
</comment>
<dbReference type="STRING" id="681398.PJIAN_310"/>
<proteinExistence type="inferred from homology"/>
<feature type="transmembrane region" description="Helical" evidence="8">
    <location>
        <begin position="324"/>
        <end position="348"/>
    </location>
</feature>
<feature type="transmembrane region" description="Helical" evidence="8">
    <location>
        <begin position="14"/>
        <end position="31"/>
    </location>
</feature>
<evidence type="ECO:0000256" key="8">
    <source>
        <dbReference type="SAM" id="Phobius"/>
    </source>
</evidence>
<evidence type="ECO:0000256" key="5">
    <source>
        <dbReference type="ARBA" id="ARBA00022692"/>
    </source>
</evidence>
<keyword evidence="7 8" id="KW-0472">Membrane</keyword>
<keyword evidence="10" id="KW-1185">Reference proteome</keyword>
<accession>A0A161LEJ0</accession>
<feature type="transmembrane region" description="Helical" evidence="8">
    <location>
        <begin position="261"/>
        <end position="279"/>
    </location>
</feature>
<dbReference type="GO" id="GO:0055085">
    <property type="term" value="P:transmembrane transport"/>
    <property type="evidence" value="ECO:0007669"/>
    <property type="project" value="TreeGrafter"/>
</dbReference>
<protein>
    <submittedName>
        <fullName evidence="9">Predicted PurR-regulated permease PerM</fullName>
    </submittedName>
</protein>
<keyword evidence="5 8" id="KW-0812">Transmembrane</keyword>
<evidence type="ECO:0000256" key="3">
    <source>
        <dbReference type="ARBA" id="ARBA00022448"/>
    </source>
</evidence>
<dbReference type="PANTHER" id="PTHR21716:SF53">
    <property type="entry name" value="PERMEASE PERM-RELATED"/>
    <property type="match status" value="1"/>
</dbReference>
<dbReference type="AlphaFoldDB" id="A0A161LEJ0"/>
<comment type="similarity">
    <text evidence="2">Belongs to the autoinducer-2 exporter (AI-2E) (TC 2.A.86) family.</text>
</comment>
<feature type="transmembrane region" description="Helical" evidence="8">
    <location>
        <begin position="166"/>
        <end position="187"/>
    </location>
</feature>
<dbReference type="EMBL" id="BDCR01000003">
    <property type="protein sequence ID" value="GAT62707.1"/>
    <property type="molecule type" value="Genomic_DNA"/>
</dbReference>
<organism evidence="9 10">
    <name type="scientific">Paludibacter jiangxiensis</name>
    <dbReference type="NCBI Taxonomy" id="681398"/>
    <lineage>
        <taxon>Bacteria</taxon>
        <taxon>Pseudomonadati</taxon>
        <taxon>Bacteroidota</taxon>
        <taxon>Bacteroidia</taxon>
        <taxon>Bacteroidales</taxon>
        <taxon>Paludibacteraceae</taxon>
        <taxon>Paludibacter</taxon>
    </lineage>
</organism>
<evidence type="ECO:0000256" key="4">
    <source>
        <dbReference type="ARBA" id="ARBA00022475"/>
    </source>
</evidence>
<evidence type="ECO:0000256" key="6">
    <source>
        <dbReference type="ARBA" id="ARBA00022989"/>
    </source>
</evidence>
<keyword evidence="3" id="KW-0813">Transport</keyword>
<dbReference type="InterPro" id="IPR002549">
    <property type="entry name" value="AI-2E-like"/>
</dbReference>
<evidence type="ECO:0000256" key="1">
    <source>
        <dbReference type="ARBA" id="ARBA00004651"/>
    </source>
</evidence>